<gene>
    <name evidence="4" type="ORF">GTW51_21360</name>
</gene>
<dbReference type="RefSeq" id="WP_163046062.1">
    <property type="nucleotide sequence ID" value="NZ_JAAAMJ010000031.1"/>
</dbReference>
<dbReference type="Pfam" id="PF01266">
    <property type="entry name" value="DAO"/>
    <property type="match status" value="1"/>
</dbReference>
<dbReference type="Gene3D" id="3.50.50.60">
    <property type="entry name" value="FAD/NAD(P)-binding domain"/>
    <property type="match status" value="1"/>
</dbReference>
<dbReference type="Gene3D" id="3.30.9.10">
    <property type="entry name" value="D-Amino Acid Oxidase, subunit A, domain 2"/>
    <property type="match status" value="1"/>
</dbReference>
<sequence>MKHDYDFAVLGGGLVGSAIGYGLVKRGLKVLMLDEGDVAKRASRGNFALVWVQSKGLGMPRYATWTRGSSDEWGAFAAELEGHAGFSLAYRRPGGYHLCLSEDELERRAANINRLHNQSDAEPYRIDVLDGDEVRRHLPEVGPDVVGGTYCALDGDVNSLKLFRALHAGFAALGGTYRPGALVDEIVPGSDGYALKTAEGTFSADRIVLAAGLDNLRLGKMVGLDVPVRPLRGQVLVTEKTEPFLDVPLSTVRQTDEGGVMIGDSQEEADDYTVMRPGINAVMADRAVRMFPRLGRLNVVRTWSALRVYSRDGFPIYEQSPTHPGAFVASCHSGVTLAAVHAQLLAKHFAEGVLPQDFDAFSTRRFHVPAAS</sequence>
<accession>A0A6L9MN12</accession>
<feature type="transmembrane region" description="Helical" evidence="2">
    <location>
        <begin position="6"/>
        <end position="24"/>
    </location>
</feature>
<dbReference type="AlphaFoldDB" id="A0A6L9MN12"/>
<comment type="caution">
    <text evidence="4">The sequence shown here is derived from an EMBL/GenBank/DDBJ whole genome shotgun (WGS) entry which is preliminary data.</text>
</comment>
<dbReference type="PANTHER" id="PTHR13847">
    <property type="entry name" value="SARCOSINE DEHYDROGENASE-RELATED"/>
    <property type="match status" value="1"/>
</dbReference>
<dbReference type="InterPro" id="IPR036188">
    <property type="entry name" value="FAD/NAD-bd_sf"/>
</dbReference>
<proteinExistence type="predicted"/>
<dbReference type="InterPro" id="IPR006076">
    <property type="entry name" value="FAD-dep_OxRdtase"/>
</dbReference>
<dbReference type="EMBL" id="JAAAMJ010000031">
    <property type="protein sequence ID" value="NDV89213.1"/>
    <property type="molecule type" value="Genomic_DNA"/>
</dbReference>
<keyword evidence="2" id="KW-1133">Transmembrane helix</keyword>
<dbReference type="SUPFAM" id="SSF54373">
    <property type="entry name" value="FAD-linked reductases, C-terminal domain"/>
    <property type="match status" value="1"/>
</dbReference>
<dbReference type="SUPFAM" id="SSF51905">
    <property type="entry name" value="FAD/NAD(P)-binding domain"/>
    <property type="match status" value="1"/>
</dbReference>
<name>A0A6L9MN12_9HYPH</name>
<organism evidence="4 5">
    <name type="scientific">Aurantimonas aggregata</name>
    <dbReference type="NCBI Taxonomy" id="2047720"/>
    <lineage>
        <taxon>Bacteria</taxon>
        <taxon>Pseudomonadati</taxon>
        <taxon>Pseudomonadota</taxon>
        <taxon>Alphaproteobacteria</taxon>
        <taxon>Hyphomicrobiales</taxon>
        <taxon>Aurantimonadaceae</taxon>
        <taxon>Aurantimonas</taxon>
    </lineage>
</organism>
<dbReference type="GO" id="GO:0016491">
    <property type="term" value="F:oxidoreductase activity"/>
    <property type="evidence" value="ECO:0007669"/>
    <property type="project" value="UniProtKB-KW"/>
</dbReference>
<keyword evidence="5" id="KW-1185">Reference proteome</keyword>
<evidence type="ECO:0000256" key="2">
    <source>
        <dbReference type="SAM" id="Phobius"/>
    </source>
</evidence>
<evidence type="ECO:0000256" key="1">
    <source>
        <dbReference type="ARBA" id="ARBA00023002"/>
    </source>
</evidence>
<feature type="domain" description="FAD dependent oxidoreductase" evidence="3">
    <location>
        <begin position="6"/>
        <end position="347"/>
    </location>
</feature>
<keyword evidence="2" id="KW-0472">Membrane</keyword>
<dbReference type="PANTHER" id="PTHR13847:SF287">
    <property type="entry name" value="FAD-DEPENDENT OXIDOREDUCTASE DOMAIN-CONTAINING PROTEIN 1"/>
    <property type="match status" value="1"/>
</dbReference>
<dbReference type="GO" id="GO:0005737">
    <property type="term" value="C:cytoplasm"/>
    <property type="evidence" value="ECO:0007669"/>
    <property type="project" value="TreeGrafter"/>
</dbReference>
<keyword evidence="1" id="KW-0560">Oxidoreductase</keyword>
<evidence type="ECO:0000259" key="3">
    <source>
        <dbReference type="Pfam" id="PF01266"/>
    </source>
</evidence>
<dbReference type="Proteomes" id="UP000476332">
    <property type="component" value="Unassembled WGS sequence"/>
</dbReference>
<protein>
    <submittedName>
        <fullName evidence="4">FAD-dependent oxidoreductase</fullName>
    </submittedName>
</protein>
<keyword evidence="2" id="KW-0812">Transmembrane</keyword>
<evidence type="ECO:0000313" key="5">
    <source>
        <dbReference type="Proteomes" id="UP000476332"/>
    </source>
</evidence>
<reference evidence="4 5" key="1">
    <citation type="submission" date="2020-01" db="EMBL/GenBank/DDBJ databases">
        <title>Genomes of bacteria type strains.</title>
        <authorList>
            <person name="Chen J."/>
            <person name="Zhu S."/>
            <person name="Chen J."/>
        </authorList>
    </citation>
    <scope>NUCLEOTIDE SEQUENCE [LARGE SCALE GENOMIC DNA]</scope>
    <source>
        <strain evidence="4 5">KCTC 52919</strain>
    </source>
</reference>
<evidence type="ECO:0000313" key="4">
    <source>
        <dbReference type="EMBL" id="NDV89213.1"/>
    </source>
</evidence>